<proteinExistence type="predicted"/>
<dbReference type="AlphaFoldDB" id="F9F179"/>
<protein>
    <submittedName>
        <fullName evidence="1">Uncharacterized protein</fullName>
    </submittedName>
</protein>
<reference evidence="1" key="1">
    <citation type="journal article" date="2012" name="Mol. Plant Microbe Interact.">
        <title>A highly conserved effector in Fusarium oxysporum is required for full virulence on Arabidopsis.</title>
        <authorList>
            <person name="Thatcher L.F."/>
            <person name="Gardiner D.M."/>
            <person name="Kazan K."/>
            <person name="Manners J."/>
        </authorList>
    </citation>
    <scope>NUCLEOTIDE SEQUENCE [LARGE SCALE GENOMIC DNA]</scope>
    <source>
        <strain evidence="1">Fo5176</strain>
    </source>
</reference>
<name>F9F179_FUSOF</name>
<dbReference type="EMBL" id="AFQF01000073">
    <property type="protein sequence ID" value="EGU89328.1"/>
    <property type="molecule type" value="Genomic_DNA"/>
</dbReference>
<evidence type="ECO:0000313" key="1">
    <source>
        <dbReference type="EMBL" id="EGU89328.1"/>
    </source>
</evidence>
<gene>
    <name evidence="1" type="ORF">FOXB_00153</name>
</gene>
<accession>F9F179</accession>
<organism evidence="1">
    <name type="scientific">Fusarium oxysporum (strain Fo5176)</name>
    <name type="common">Fusarium vascular wilt</name>
    <dbReference type="NCBI Taxonomy" id="660025"/>
    <lineage>
        <taxon>Eukaryota</taxon>
        <taxon>Fungi</taxon>
        <taxon>Dikarya</taxon>
        <taxon>Ascomycota</taxon>
        <taxon>Pezizomycotina</taxon>
        <taxon>Sordariomycetes</taxon>
        <taxon>Hypocreomycetidae</taxon>
        <taxon>Hypocreales</taxon>
        <taxon>Nectriaceae</taxon>
        <taxon>Fusarium</taxon>
        <taxon>Fusarium oxysporum species complex</taxon>
    </lineage>
</organism>
<sequence length="81" mass="9068">MDPTQQQSAPKSTRIPCRRTASVRTGKLIRRCHPVTDAYVDTTKYIIEPAALPAHQVKTIFKAIRPFSNDDLDVQAADQFA</sequence>
<comment type="caution">
    <text evidence="1">The sequence shown here is derived from an EMBL/GenBank/DDBJ whole genome shotgun (WGS) entry which is preliminary data.</text>
</comment>